<keyword evidence="1" id="KW-0614">Plasmid</keyword>
<reference evidence="1 2" key="2">
    <citation type="journal article" date="2011" name="Stand. Genomic Sci.">
        <title>Complete genome sequence of Oceanithermus profundus type strain (506).</title>
        <authorList>
            <person name="Pati A."/>
            <person name="Zhang X."/>
            <person name="Lapidus A."/>
            <person name="Nolan M."/>
            <person name="Lucas S."/>
            <person name="Del Rio T.G."/>
            <person name="Tice H."/>
            <person name="Cheng J.F."/>
            <person name="Tapia R."/>
            <person name="Han C."/>
            <person name="Goodwin L."/>
            <person name="Pitluck S."/>
            <person name="Liolios K."/>
            <person name="Pagani I."/>
            <person name="Ivanova N."/>
            <person name="Mavromatis K."/>
            <person name="Chen A."/>
            <person name="Palaniappan K."/>
            <person name="Hauser L."/>
            <person name="Jeffries C.D."/>
            <person name="Brambilla E.M."/>
            <person name="Rohl A."/>
            <person name="Mwirichia R."/>
            <person name="Rohde M."/>
            <person name="Tindall B.J."/>
            <person name="Sikorski J."/>
            <person name="Wirth R."/>
            <person name="Goker M."/>
            <person name="Woyke T."/>
            <person name="Detter J.C."/>
            <person name="Bristow J."/>
            <person name="Eisen J.A."/>
            <person name="Markowitz V."/>
            <person name="Hugenholtz P."/>
            <person name="Kyrpides N.C."/>
            <person name="Klenk H.P."/>
            <person name="Land M."/>
        </authorList>
    </citation>
    <scope>NUCLEOTIDE SEQUENCE [LARGE SCALE GENOMIC DNA]</scope>
    <source>
        <strain evidence="2">DSM 14977 / NBRC 100410 / VKM B-2274 / 506</strain>
        <plasmid evidence="2">Plasmid pOCEPR01</plasmid>
    </source>
</reference>
<dbReference type="AlphaFoldDB" id="E4UAQ0"/>
<accession>E4UAQ0</accession>
<dbReference type="KEGG" id="opr:Ocepr_2381"/>
<evidence type="ECO:0000313" key="2">
    <source>
        <dbReference type="Proteomes" id="UP000008722"/>
    </source>
</evidence>
<dbReference type="RefSeq" id="WP_013449808.1">
    <property type="nucleotide sequence ID" value="NC_014753.1"/>
</dbReference>
<geneLocation type="plasmid" evidence="1 2">
    <name>pOCEPR01</name>
</geneLocation>
<protein>
    <submittedName>
        <fullName evidence="1">Uncharacterized protein</fullName>
    </submittedName>
</protein>
<name>E4UAQ0_OCEP5</name>
<dbReference type="EMBL" id="CP002362">
    <property type="protein sequence ID" value="ADR37829.1"/>
    <property type="molecule type" value="Genomic_DNA"/>
</dbReference>
<dbReference type="HOGENOM" id="CLU_1693679_0_0_0"/>
<keyword evidence="2" id="KW-1185">Reference proteome</keyword>
<gene>
    <name evidence="1" type="ordered locus">Ocepr_2381</name>
</gene>
<dbReference type="Proteomes" id="UP000008722">
    <property type="component" value="Plasmid pOCEPR01"/>
</dbReference>
<evidence type="ECO:0000313" key="1">
    <source>
        <dbReference type="EMBL" id="ADR37829.1"/>
    </source>
</evidence>
<organism evidence="1 2">
    <name type="scientific">Oceanithermus profundus (strain DSM 14977 / NBRC 100410 / VKM B-2274 / 506)</name>
    <dbReference type="NCBI Taxonomy" id="670487"/>
    <lineage>
        <taxon>Bacteria</taxon>
        <taxon>Thermotogati</taxon>
        <taxon>Deinococcota</taxon>
        <taxon>Deinococci</taxon>
        <taxon>Thermales</taxon>
        <taxon>Thermaceae</taxon>
        <taxon>Oceanithermus</taxon>
    </lineage>
</organism>
<sequence>MATKQQIDNWVPRLRLVLGKGGMNESGPKALLQRARALGARSIGVNAVGGRLEVVFHGLGREALPKLTQGISNWAAIEYPKPYTLMLYVKTEDREAPAVSEVNAELLLDLGGMGISDALAGFTWFEAPDAAWAEQAKEAFKRAAQTPTRQVHAQG</sequence>
<proteinExistence type="predicted"/>
<reference evidence="2" key="1">
    <citation type="submission" date="2010-11" db="EMBL/GenBank/DDBJ databases">
        <title>The complete sequence of plasmid of Oceanithermus profundus DSM 14977.</title>
        <authorList>
            <consortium name="US DOE Joint Genome Institute (JGI-PGF)"/>
            <person name="Lucas S."/>
            <person name="Copeland A."/>
            <person name="Lapidus A."/>
            <person name="Bruce D."/>
            <person name="Goodwin L."/>
            <person name="Pitluck S."/>
            <person name="Kyrpides N."/>
            <person name="Mavromatis K."/>
            <person name="Pagani I."/>
            <person name="Ivanova N."/>
            <person name="Zhang X."/>
            <person name="Brettin T."/>
            <person name="Detter J.C."/>
            <person name="Tapia R."/>
            <person name="Han C."/>
            <person name="Land M."/>
            <person name="Hauser L."/>
            <person name="Markowitz V."/>
            <person name="Cheng J.-F."/>
            <person name="Hugenholtz P."/>
            <person name="Woyke T."/>
            <person name="Wu D."/>
            <person name="Tindall B."/>
            <person name="Faehnrich R."/>
            <person name="Brambilla E."/>
            <person name="Klenk H.-P."/>
            <person name="Eisen J.A."/>
        </authorList>
    </citation>
    <scope>NUCLEOTIDE SEQUENCE [LARGE SCALE GENOMIC DNA]</scope>
    <source>
        <strain evidence="2">DSM 14977 / NBRC 100410 / VKM B-2274 / 506</strain>
        <plasmid evidence="2">Plasmid pOCEPR01</plasmid>
    </source>
</reference>